<reference evidence="1 2" key="1">
    <citation type="submission" date="2018-09" db="EMBL/GenBank/DDBJ databases">
        <title>YIM PH21274 draft genome.</title>
        <authorList>
            <person name="Miao C."/>
        </authorList>
    </citation>
    <scope>NUCLEOTIDE SEQUENCE [LARGE SCALE GENOMIC DNA]</scope>
    <source>
        <strain evidence="1 2">YIM PH 21724</strain>
    </source>
</reference>
<evidence type="ECO:0000313" key="1">
    <source>
        <dbReference type="EMBL" id="RJO70653.1"/>
    </source>
</evidence>
<gene>
    <name evidence="1" type="ORF">D5S18_25915</name>
</gene>
<dbReference type="Proteomes" id="UP000266677">
    <property type="component" value="Unassembled WGS sequence"/>
</dbReference>
<dbReference type="AlphaFoldDB" id="A0A3A4K0A2"/>
<dbReference type="SUPFAM" id="SSF56645">
    <property type="entry name" value="Acyl-CoA dehydrogenase NM domain-like"/>
    <property type="match status" value="1"/>
</dbReference>
<dbReference type="PANTHER" id="PTHR43884:SF12">
    <property type="entry name" value="ISOVALERYL-COA DEHYDROGENASE, MITOCHONDRIAL-RELATED"/>
    <property type="match status" value="1"/>
</dbReference>
<dbReference type="InterPro" id="IPR046373">
    <property type="entry name" value="Acyl-CoA_Oxase/DH_mid-dom_sf"/>
</dbReference>
<dbReference type="OrthoDB" id="3258691at2"/>
<keyword evidence="2" id="KW-1185">Reference proteome</keyword>
<dbReference type="PANTHER" id="PTHR43884">
    <property type="entry name" value="ACYL-COA DEHYDROGENASE"/>
    <property type="match status" value="1"/>
</dbReference>
<dbReference type="InterPro" id="IPR009100">
    <property type="entry name" value="AcylCoA_DH/oxidase_NM_dom_sf"/>
</dbReference>
<dbReference type="Gene3D" id="2.40.110.10">
    <property type="entry name" value="Butyryl-CoA Dehydrogenase, subunit A, domain 2"/>
    <property type="match status" value="1"/>
</dbReference>
<evidence type="ECO:0000313" key="2">
    <source>
        <dbReference type="Proteomes" id="UP000266677"/>
    </source>
</evidence>
<protein>
    <submittedName>
        <fullName evidence="1">Acyl-CoA dehydrogenase</fullName>
    </submittedName>
</protein>
<dbReference type="EMBL" id="QZFU01000036">
    <property type="protein sequence ID" value="RJO70653.1"/>
    <property type="molecule type" value="Genomic_DNA"/>
</dbReference>
<dbReference type="RefSeq" id="WP_120043710.1">
    <property type="nucleotide sequence ID" value="NZ_QZFU01000036.1"/>
</dbReference>
<sequence>MTTSETQPGQQIWRRAAVLPPDAIETIATAAAALDQGERSARENIRALAGLGVLGLGAAGDDDGGLPAMAAVLGELAAECMSTAFAVWAHRMTIQYLTVAGTAWAAKAASLLASGAVLGVTGMASAFKDAAGCGSLDLTATADGDGYVLDGTLRWASNLYRDSILVTAARTDTGEKLIVGLALSTDGVTIGDHFDLLALGSTASSYLKLDNAAIGADQVLSREVGSFLARVRPTFLLLQSAMCLGLAGRCVARARVGLTGVNSVFAAEVETVSAELSAAESTLAELAPAVGTPAPPGRRELLSLRLAAAALAGAAAALEVRTAGGKGYALRTGASRRFREAAFIPVQSPAESQLRWELDRCA</sequence>
<proteinExistence type="predicted"/>
<comment type="caution">
    <text evidence="1">The sequence shown here is derived from an EMBL/GenBank/DDBJ whole genome shotgun (WGS) entry which is preliminary data.</text>
</comment>
<dbReference type="GO" id="GO:0003995">
    <property type="term" value="F:acyl-CoA dehydrogenase activity"/>
    <property type="evidence" value="ECO:0007669"/>
    <property type="project" value="TreeGrafter"/>
</dbReference>
<name>A0A3A4K0A2_9NOCA</name>
<dbReference type="Gene3D" id="1.10.540.10">
    <property type="entry name" value="Acyl-CoA dehydrogenase/oxidase, N-terminal domain"/>
    <property type="match status" value="1"/>
</dbReference>
<dbReference type="GO" id="GO:0050660">
    <property type="term" value="F:flavin adenine dinucleotide binding"/>
    <property type="evidence" value="ECO:0007669"/>
    <property type="project" value="InterPro"/>
</dbReference>
<dbReference type="InterPro" id="IPR037069">
    <property type="entry name" value="AcylCoA_DH/ox_N_sf"/>
</dbReference>
<organism evidence="1 2">
    <name type="scientific">Nocardia panacis</name>
    <dbReference type="NCBI Taxonomy" id="2340916"/>
    <lineage>
        <taxon>Bacteria</taxon>
        <taxon>Bacillati</taxon>
        <taxon>Actinomycetota</taxon>
        <taxon>Actinomycetes</taxon>
        <taxon>Mycobacteriales</taxon>
        <taxon>Nocardiaceae</taxon>
        <taxon>Nocardia</taxon>
    </lineage>
</organism>
<accession>A0A3A4K0A2</accession>